<evidence type="ECO:0000313" key="3">
    <source>
        <dbReference type="EMBL" id="OWM90251.1"/>
    </source>
</evidence>
<name>A0A218Y0D1_PUNGR</name>
<reference evidence="4" key="1">
    <citation type="journal article" date="2017" name="Plant J.">
        <title>The pomegranate (Punica granatum L.) genome and the genomics of punicalagin biosynthesis.</title>
        <authorList>
            <person name="Qin G."/>
            <person name="Xu C."/>
            <person name="Ming R."/>
            <person name="Tang H."/>
            <person name="Guyot R."/>
            <person name="Kramer E.M."/>
            <person name="Hu Y."/>
            <person name="Yi X."/>
            <person name="Qi Y."/>
            <person name="Xu X."/>
            <person name="Gao Z."/>
            <person name="Pan H."/>
            <person name="Jian J."/>
            <person name="Tian Y."/>
            <person name="Yue Z."/>
            <person name="Xu Y."/>
        </authorList>
    </citation>
    <scope>NUCLEOTIDE SEQUENCE [LARGE SCALE GENOMIC DNA]</scope>
    <source>
        <strain evidence="4">cv. Dabenzi</strain>
    </source>
</reference>
<comment type="caution">
    <text evidence="3">The sequence shown here is derived from an EMBL/GenBank/DDBJ whole genome shotgun (WGS) entry which is preliminary data.</text>
</comment>
<accession>A0A218Y0D1</accession>
<protein>
    <submittedName>
        <fullName evidence="3">Uncharacterized protein</fullName>
    </submittedName>
</protein>
<evidence type="ECO:0000256" key="2">
    <source>
        <dbReference type="SAM" id="SignalP"/>
    </source>
</evidence>
<organism evidence="3 4">
    <name type="scientific">Punica granatum</name>
    <name type="common">Pomegranate</name>
    <dbReference type="NCBI Taxonomy" id="22663"/>
    <lineage>
        <taxon>Eukaryota</taxon>
        <taxon>Viridiplantae</taxon>
        <taxon>Streptophyta</taxon>
        <taxon>Embryophyta</taxon>
        <taxon>Tracheophyta</taxon>
        <taxon>Spermatophyta</taxon>
        <taxon>Magnoliopsida</taxon>
        <taxon>eudicotyledons</taxon>
        <taxon>Gunneridae</taxon>
        <taxon>Pentapetalae</taxon>
        <taxon>rosids</taxon>
        <taxon>malvids</taxon>
        <taxon>Myrtales</taxon>
        <taxon>Lythraceae</taxon>
        <taxon>Punica</taxon>
    </lineage>
</organism>
<feature type="chain" id="PRO_5012781455" evidence="2">
    <location>
        <begin position="20"/>
        <end position="51"/>
    </location>
</feature>
<feature type="region of interest" description="Disordered" evidence="1">
    <location>
        <begin position="25"/>
        <end position="51"/>
    </location>
</feature>
<gene>
    <name evidence="3" type="ORF">CDL15_Pgr006572</name>
</gene>
<dbReference type="Proteomes" id="UP000197138">
    <property type="component" value="Unassembled WGS sequence"/>
</dbReference>
<evidence type="ECO:0000256" key="1">
    <source>
        <dbReference type="SAM" id="MobiDB-lite"/>
    </source>
</evidence>
<sequence length="51" mass="6204">MRKEVQMLLFLWLFPLLQLHSLTTRTPPRSTRRRRNDDTAKVGGLRWVQRQ</sequence>
<keyword evidence="2" id="KW-0732">Signal</keyword>
<feature type="signal peptide" evidence="2">
    <location>
        <begin position="1"/>
        <end position="19"/>
    </location>
</feature>
<dbReference type="AlphaFoldDB" id="A0A218Y0D1"/>
<dbReference type="EMBL" id="MTKT01000553">
    <property type="protein sequence ID" value="OWM90251.1"/>
    <property type="molecule type" value="Genomic_DNA"/>
</dbReference>
<proteinExistence type="predicted"/>
<evidence type="ECO:0000313" key="4">
    <source>
        <dbReference type="Proteomes" id="UP000197138"/>
    </source>
</evidence>